<dbReference type="AlphaFoldDB" id="A0A6A6FG84"/>
<dbReference type="EMBL" id="ML992673">
    <property type="protein sequence ID" value="KAF2212489.1"/>
    <property type="molecule type" value="Genomic_DNA"/>
</dbReference>
<gene>
    <name evidence="1" type="ORF">CERZMDRAFT_97755</name>
</gene>
<proteinExistence type="predicted"/>
<protein>
    <submittedName>
        <fullName evidence="1">Uncharacterized protein</fullName>
    </submittedName>
</protein>
<accession>A0A6A6FG84</accession>
<sequence length="111" mass="12256">MCAPLIVTCGCTSVNVKTGRPTHFLVRDHLIVPCIQPGGSMCQRGLGEPVEMQNATTECAGTKAGHSPYSQEAKTICEDALKKYAEAVYKINEKKFEKVENPTKGWFFGWF</sequence>
<name>A0A6A6FG84_9PEZI</name>
<evidence type="ECO:0000313" key="1">
    <source>
        <dbReference type="EMBL" id="KAF2212489.1"/>
    </source>
</evidence>
<keyword evidence="2" id="KW-1185">Reference proteome</keyword>
<dbReference type="Proteomes" id="UP000799539">
    <property type="component" value="Unassembled WGS sequence"/>
</dbReference>
<evidence type="ECO:0000313" key="2">
    <source>
        <dbReference type="Proteomes" id="UP000799539"/>
    </source>
</evidence>
<organism evidence="1 2">
    <name type="scientific">Cercospora zeae-maydis SCOH1-5</name>
    <dbReference type="NCBI Taxonomy" id="717836"/>
    <lineage>
        <taxon>Eukaryota</taxon>
        <taxon>Fungi</taxon>
        <taxon>Dikarya</taxon>
        <taxon>Ascomycota</taxon>
        <taxon>Pezizomycotina</taxon>
        <taxon>Dothideomycetes</taxon>
        <taxon>Dothideomycetidae</taxon>
        <taxon>Mycosphaerellales</taxon>
        <taxon>Mycosphaerellaceae</taxon>
        <taxon>Cercospora</taxon>
    </lineage>
</organism>
<dbReference type="OrthoDB" id="3623508at2759"/>
<reference evidence="1" key="1">
    <citation type="journal article" date="2020" name="Stud. Mycol.">
        <title>101 Dothideomycetes genomes: a test case for predicting lifestyles and emergence of pathogens.</title>
        <authorList>
            <person name="Haridas S."/>
            <person name="Albert R."/>
            <person name="Binder M."/>
            <person name="Bloem J."/>
            <person name="Labutti K."/>
            <person name="Salamov A."/>
            <person name="Andreopoulos B."/>
            <person name="Baker S."/>
            <person name="Barry K."/>
            <person name="Bills G."/>
            <person name="Bluhm B."/>
            <person name="Cannon C."/>
            <person name="Castanera R."/>
            <person name="Culley D."/>
            <person name="Daum C."/>
            <person name="Ezra D."/>
            <person name="Gonzalez J."/>
            <person name="Henrissat B."/>
            <person name="Kuo A."/>
            <person name="Liang C."/>
            <person name="Lipzen A."/>
            <person name="Lutzoni F."/>
            <person name="Magnuson J."/>
            <person name="Mondo S."/>
            <person name="Nolan M."/>
            <person name="Ohm R."/>
            <person name="Pangilinan J."/>
            <person name="Park H.-J."/>
            <person name="Ramirez L."/>
            <person name="Alfaro M."/>
            <person name="Sun H."/>
            <person name="Tritt A."/>
            <person name="Yoshinaga Y."/>
            <person name="Zwiers L.-H."/>
            <person name="Turgeon B."/>
            <person name="Goodwin S."/>
            <person name="Spatafora J."/>
            <person name="Crous P."/>
            <person name="Grigoriev I."/>
        </authorList>
    </citation>
    <scope>NUCLEOTIDE SEQUENCE</scope>
    <source>
        <strain evidence="1">SCOH1-5</strain>
    </source>
</reference>